<proteinExistence type="predicted"/>
<reference evidence="2 3" key="2">
    <citation type="submission" date="2013-11" db="EMBL/GenBank/DDBJ databases">
        <title>The Genome Sequence of Phytophthora parasitica CJ05E6.</title>
        <authorList>
            <consortium name="The Broad Institute Genomics Platform"/>
            <person name="Russ C."/>
            <person name="Tyler B."/>
            <person name="Panabieres F."/>
            <person name="Shan W."/>
            <person name="Tripathy S."/>
            <person name="Grunwald N."/>
            <person name="Machado M."/>
            <person name="Johnson C.S."/>
            <person name="Arredondo F."/>
            <person name="Hong C."/>
            <person name="Coffey M."/>
            <person name="Young S.K."/>
            <person name="Zeng Q."/>
            <person name="Gargeya S."/>
            <person name="Fitzgerald M."/>
            <person name="Abouelleil A."/>
            <person name="Alvarado L."/>
            <person name="Chapman S.B."/>
            <person name="Gainer-Dewar J."/>
            <person name="Goldberg J."/>
            <person name="Griggs A."/>
            <person name="Gujja S."/>
            <person name="Hansen M."/>
            <person name="Howarth C."/>
            <person name="Imamovic A."/>
            <person name="Ireland A."/>
            <person name="Larimer J."/>
            <person name="McCowan C."/>
            <person name="Murphy C."/>
            <person name="Pearson M."/>
            <person name="Poon T.W."/>
            <person name="Priest M."/>
            <person name="Roberts A."/>
            <person name="Saif S."/>
            <person name="Shea T."/>
            <person name="Sykes S."/>
            <person name="Wortman J."/>
            <person name="Nusbaum C."/>
            <person name="Birren B."/>
        </authorList>
    </citation>
    <scope>NUCLEOTIDE SEQUENCE [LARGE SCALE GENOMIC DNA]</scope>
    <source>
        <strain evidence="2 3">CJ05E6</strain>
    </source>
</reference>
<protein>
    <recommendedName>
        <fullName evidence="4">DDE Tnp4 domain-containing protein</fullName>
    </recommendedName>
</protein>
<dbReference type="AlphaFoldDB" id="W2HL76"/>
<evidence type="ECO:0000313" key="1">
    <source>
        <dbReference type="EMBL" id="ETK95894.1"/>
    </source>
</evidence>
<name>W2HL76_PHYNI</name>
<sequence length="164" mass="17741">VSHIRTNSGVSVGAFYASIHQVVDALIAHPDLKLQFPTTLPQQRHAARAFKQLSGSQMMKGCVGAVDGWLCPITVPRKKDVARVSSFFSGHYQRYGVNAQVCCDHFSRFTAGTCSSAGGTGDAVAFLKWRLSTVVNDLPDGLYVVGDSRNQLSLLQLVIATIFI</sequence>
<dbReference type="Proteomes" id="UP000053864">
    <property type="component" value="Unassembled WGS sequence"/>
</dbReference>
<feature type="non-terminal residue" evidence="1">
    <location>
        <position position="1"/>
    </location>
</feature>
<accession>W2HL76</accession>
<reference evidence="1" key="1">
    <citation type="submission" date="2013-11" db="EMBL/GenBank/DDBJ databases">
        <title>The Genome Sequence of Phytophthora parasitica CJ02B3.</title>
        <authorList>
            <consortium name="The Broad Institute Genomics Platform"/>
            <person name="Russ C."/>
            <person name="Tyler B."/>
            <person name="Panabieres F."/>
            <person name="Shan W."/>
            <person name="Tripathy S."/>
            <person name="Grunwald N."/>
            <person name="Machado M."/>
            <person name="Johnson C.S."/>
            <person name="Arredondo F."/>
            <person name="Hong C."/>
            <person name="Coffey M."/>
            <person name="Young S.K."/>
            <person name="Zeng Q."/>
            <person name="Gargeya S."/>
            <person name="Fitzgerald M."/>
            <person name="Abouelleil A."/>
            <person name="Alvarado L."/>
            <person name="Chapman S.B."/>
            <person name="Gainer-Dewar J."/>
            <person name="Goldberg J."/>
            <person name="Griggs A."/>
            <person name="Gujja S."/>
            <person name="Hansen M."/>
            <person name="Howarth C."/>
            <person name="Imamovic A."/>
            <person name="Ireland A."/>
            <person name="Larimer J."/>
            <person name="McCowan C."/>
            <person name="Murphy C."/>
            <person name="Pearson M."/>
            <person name="Poon T.W."/>
            <person name="Priest M."/>
            <person name="Roberts A."/>
            <person name="Saif S."/>
            <person name="Shea T."/>
            <person name="Sykes S."/>
            <person name="Wortman J."/>
            <person name="Nusbaum C."/>
            <person name="Birren B."/>
        </authorList>
    </citation>
    <scope>NUCLEOTIDE SEQUENCE [LARGE SCALE GENOMIC DNA]</scope>
    <source>
        <strain evidence="1">CJ02B3</strain>
    </source>
</reference>
<dbReference type="Proteomes" id="UP000053236">
    <property type="component" value="Unassembled WGS sequence"/>
</dbReference>
<dbReference type="VEuPathDB" id="FungiDB:PPTG_00722"/>
<dbReference type="EMBL" id="KI684173">
    <property type="protein sequence ID" value="ETK95894.1"/>
    <property type="molecule type" value="Genomic_DNA"/>
</dbReference>
<evidence type="ECO:0008006" key="4">
    <source>
        <dbReference type="Google" id="ProtNLM"/>
    </source>
</evidence>
<gene>
    <name evidence="1" type="ORF">L915_01235</name>
    <name evidence="2" type="ORF">L916_01218</name>
</gene>
<evidence type="ECO:0000313" key="3">
    <source>
        <dbReference type="Proteomes" id="UP000053864"/>
    </source>
</evidence>
<organism evidence="1">
    <name type="scientific">Phytophthora nicotianae</name>
    <name type="common">Potato buckeye rot agent</name>
    <name type="synonym">Phytophthora parasitica</name>
    <dbReference type="NCBI Taxonomy" id="4792"/>
    <lineage>
        <taxon>Eukaryota</taxon>
        <taxon>Sar</taxon>
        <taxon>Stramenopiles</taxon>
        <taxon>Oomycota</taxon>
        <taxon>Peronosporomycetes</taxon>
        <taxon>Peronosporales</taxon>
        <taxon>Peronosporaceae</taxon>
        <taxon>Phytophthora</taxon>
    </lineage>
</organism>
<evidence type="ECO:0000313" key="2">
    <source>
        <dbReference type="EMBL" id="ETL49274.1"/>
    </source>
</evidence>
<dbReference type="EMBL" id="KI670642">
    <property type="protein sequence ID" value="ETL49274.1"/>
    <property type="molecule type" value="Genomic_DNA"/>
</dbReference>